<dbReference type="InterPro" id="IPR051504">
    <property type="entry name" value="Plant_metabolite_acyltrans"/>
</dbReference>
<keyword evidence="1 3" id="KW-0808">Transferase</keyword>
<dbReference type="GO" id="GO:0016747">
    <property type="term" value="F:acyltransferase activity, transferring groups other than amino-acyl groups"/>
    <property type="evidence" value="ECO:0007669"/>
    <property type="project" value="UniProtKB-ARBA"/>
</dbReference>
<keyword evidence="2" id="KW-0012">Acyltransferase</keyword>
<evidence type="ECO:0000256" key="2">
    <source>
        <dbReference type="ARBA" id="ARBA00023315"/>
    </source>
</evidence>
<organism evidence="3">
    <name type="scientific">Eustoma russellianum</name>
    <name type="common">Showy prairie gentian</name>
    <name type="synonym">Eustoma grandiflorum</name>
    <dbReference type="NCBI Taxonomy" id="52518"/>
    <lineage>
        <taxon>Eukaryota</taxon>
        <taxon>Viridiplantae</taxon>
        <taxon>Streptophyta</taxon>
        <taxon>Embryophyta</taxon>
        <taxon>Tracheophyta</taxon>
        <taxon>Spermatophyta</taxon>
        <taxon>Magnoliopsida</taxon>
        <taxon>eudicotyledons</taxon>
        <taxon>Gunneridae</taxon>
        <taxon>Pentapetalae</taxon>
        <taxon>asterids</taxon>
        <taxon>lamiids</taxon>
        <taxon>Gentianales</taxon>
        <taxon>Gentianaceae</taxon>
        <taxon>Chironieae</taxon>
        <taxon>Chironiinae</taxon>
        <taxon>Eustoma</taxon>
    </lineage>
</organism>
<dbReference type="Gene3D" id="3.30.559.10">
    <property type="entry name" value="Chloramphenicol acetyltransferase-like domain"/>
    <property type="match status" value="2"/>
</dbReference>
<reference evidence="3" key="1">
    <citation type="submission" date="2002-01" db="EMBL/GenBank/DDBJ databases">
        <title>cDNA cloning of anthocyanin 5-aromatic acyltransferase from Eustoma grandiflorum.</title>
        <authorList>
            <person name="Noda N."/>
            <person name="Kanno Y."/>
            <person name="Suzuki M."/>
        </authorList>
    </citation>
    <scope>NUCLEOTIDE SEQUENCE</scope>
    <source>
        <tissue evidence="3">Petal</tissue>
    </source>
</reference>
<sequence>MDPIQKVKVLQKCQISPPPDTKDEELTLPITFLDIPWLHLYKMQSLLLYDFPHPKTHFLDTIIPNLKSSLSLTLKHYLPLAGNLLMPIKTGKPKLHYSLADGDTFPLIFSESAQDFISLKGHQPRNSNDLHALLPVMPRNVRTTSDCKVIPLMAVQVTVFPSHGIAIGLTTHHCVADAKSIVDFMNAWASVNKLGTDEELSYTNLIPSFDRSIIHDPCGLEDTFWNQMQDVLELFSRFGSGPPQFNKVRVTFVLTPVDIQRLKNKVLNLRGLGQQTRVTTFTVTCGYVWTCMLKSKDAMLEEVPPQNDENEIEYFSFTANCRALLRPPAPANYFGNCIAPCLAKARHGELIGSEGFLVATAAVGEAIDKRVNNKEGVLADAKTWLTESKGILSERLLGVSGSPRFDSYGVDFGWGKPEKYEITSIDYAGLMSLIKSREFEGGVEVGLSLPKIQMNAFARIFEEGL</sequence>
<dbReference type="PANTHER" id="PTHR31625">
    <property type="match status" value="1"/>
</dbReference>
<gene>
    <name evidence="3" type="primary">Eg5AT</name>
</gene>
<accession>A4F1Q5</accession>
<protein>
    <submittedName>
        <fullName evidence="3">Hydroxycinnamoyl-CoA:anthocyanin 5-glucoside-6'''-O-hydroxycinnamoyltransferase</fullName>
    </submittedName>
</protein>
<proteinExistence type="evidence at transcript level"/>
<name>A4F1Q5_EUSRU</name>
<dbReference type="Pfam" id="PF02458">
    <property type="entry name" value="Transferase"/>
    <property type="match status" value="1"/>
</dbReference>
<evidence type="ECO:0000313" key="3">
    <source>
        <dbReference type="EMBL" id="BAF49288.1"/>
    </source>
</evidence>
<dbReference type="InterPro" id="IPR023213">
    <property type="entry name" value="CAT-like_dom_sf"/>
</dbReference>
<dbReference type="EMBL" id="AB078964">
    <property type="protein sequence ID" value="BAF49288.1"/>
    <property type="molecule type" value="mRNA"/>
</dbReference>
<evidence type="ECO:0000256" key="1">
    <source>
        <dbReference type="ARBA" id="ARBA00022679"/>
    </source>
</evidence>
<dbReference type="AlphaFoldDB" id="A4F1Q5"/>